<feature type="transmembrane region" description="Helical" evidence="1">
    <location>
        <begin position="106"/>
        <end position="126"/>
    </location>
</feature>
<feature type="transmembrane region" description="Helical" evidence="1">
    <location>
        <begin position="64"/>
        <end position="86"/>
    </location>
</feature>
<evidence type="ECO:0000313" key="2">
    <source>
        <dbReference type="EMBL" id="TCO50203.1"/>
    </source>
</evidence>
<sequence>MSARTAALLAWTLGGVAVAFTAIAIGLTAAAGTIGLGWGDLIVVMVLVFCTVGILIARRHPHNPIGWIFLASAVVNGLGAVASSYAEYGQVEAGSAGSLAEAAAGYATVSWIPVVLVPAAYLPLLFPDGRLPSHRWRLVAWCAALGITGSFVTAGTKPGALEDFPGLTNPFAIDSVVRTVGEGVSALVVLGVLIASPLALILRFRRAGYVQRQQIKWLVWAGALAAATIAIGTAGYELLTPAVANAAIMLSILGLPVATGIGILRHRLYDVDVVINRTIVYGALTVTLATGYLGSVLILQLLLRPVTHGSGPAVAVSTLAVAALFRPVRSRIQAVVDRRFFRRRYDAARTLAAFGVRLRHELDLQALATDLRNVVHDTMQPTHVSLWLRTDDRNDSRTTGQ</sequence>
<feature type="transmembrane region" description="Helical" evidence="1">
    <location>
        <begin position="242"/>
        <end position="266"/>
    </location>
</feature>
<organism evidence="2 3">
    <name type="scientific">Kribbella antiqua</name>
    <dbReference type="NCBI Taxonomy" id="2512217"/>
    <lineage>
        <taxon>Bacteria</taxon>
        <taxon>Bacillati</taxon>
        <taxon>Actinomycetota</taxon>
        <taxon>Actinomycetes</taxon>
        <taxon>Propionibacteriales</taxon>
        <taxon>Kribbellaceae</taxon>
        <taxon>Kribbella</taxon>
    </lineage>
</organism>
<dbReference type="Proteomes" id="UP000295573">
    <property type="component" value="Unassembled WGS sequence"/>
</dbReference>
<name>A0A4R2IWN2_9ACTN</name>
<comment type="caution">
    <text evidence="2">The sequence shown here is derived from an EMBL/GenBank/DDBJ whole genome shotgun (WGS) entry which is preliminary data.</text>
</comment>
<feature type="transmembrane region" description="Helical" evidence="1">
    <location>
        <begin position="217"/>
        <end position="236"/>
    </location>
</feature>
<accession>A0A4R2IWN2</accession>
<keyword evidence="3" id="KW-1185">Reference proteome</keyword>
<dbReference type="AlphaFoldDB" id="A0A4R2IWN2"/>
<dbReference type="OrthoDB" id="3808459at2"/>
<dbReference type="EMBL" id="SLWR01000002">
    <property type="protein sequence ID" value="TCO50203.1"/>
    <property type="molecule type" value="Genomic_DNA"/>
</dbReference>
<feature type="transmembrane region" description="Helical" evidence="1">
    <location>
        <begin position="184"/>
        <end position="205"/>
    </location>
</feature>
<gene>
    <name evidence="2" type="ORF">EV646_102277</name>
</gene>
<feature type="transmembrane region" description="Helical" evidence="1">
    <location>
        <begin position="309"/>
        <end position="328"/>
    </location>
</feature>
<feature type="transmembrane region" description="Helical" evidence="1">
    <location>
        <begin position="278"/>
        <end position="303"/>
    </location>
</feature>
<evidence type="ECO:0000256" key="1">
    <source>
        <dbReference type="SAM" id="Phobius"/>
    </source>
</evidence>
<proteinExistence type="predicted"/>
<feature type="transmembrane region" description="Helical" evidence="1">
    <location>
        <begin position="40"/>
        <end position="57"/>
    </location>
</feature>
<evidence type="ECO:0000313" key="3">
    <source>
        <dbReference type="Proteomes" id="UP000295573"/>
    </source>
</evidence>
<keyword evidence="1" id="KW-0472">Membrane</keyword>
<keyword evidence="1" id="KW-1133">Transmembrane helix</keyword>
<dbReference type="RefSeq" id="WP_132145373.1">
    <property type="nucleotide sequence ID" value="NZ_SLWR01000002.1"/>
</dbReference>
<keyword evidence="1" id="KW-0812">Transmembrane</keyword>
<protein>
    <submittedName>
        <fullName evidence="2">Uncharacterized protein</fullName>
    </submittedName>
</protein>
<feature type="transmembrane region" description="Helical" evidence="1">
    <location>
        <begin position="138"/>
        <end position="156"/>
    </location>
</feature>
<reference evidence="2 3" key="1">
    <citation type="journal article" date="2015" name="Stand. Genomic Sci.">
        <title>Genomic Encyclopedia of Bacterial and Archaeal Type Strains, Phase III: the genomes of soil and plant-associated and newly described type strains.</title>
        <authorList>
            <person name="Whitman W.B."/>
            <person name="Woyke T."/>
            <person name="Klenk H.P."/>
            <person name="Zhou Y."/>
            <person name="Lilburn T.G."/>
            <person name="Beck B.J."/>
            <person name="De Vos P."/>
            <person name="Vandamme P."/>
            <person name="Eisen J.A."/>
            <person name="Garrity G."/>
            <person name="Hugenholtz P."/>
            <person name="Kyrpides N.C."/>
        </authorList>
    </citation>
    <scope>NUCLEOTIDE SEQUENCE [LARGE SCALE GENOMIC DNA]</scope>
    <source>
        <strain evidence="2 3">VKM Ac-2541</strain>
    </source>
</reference>